<dbReference type="PANTHER" id="PTHR14110:SF6">
    <property type="entry name" value="OS04G0405100 PROTEIN"/>
    <property type="match status" value="1"/>
</dbReference>
<reference evidence="6" key="2">
    <citation type="submission" date="2022-01" db="EMBL/GenBank/DDBJ databases">
        <authorList>
            <person name="Yamashiro T."/>
            <person name="Shiraishi A."/>
            <person name="Satake H."/>
            <person name="Nakayama K."/>
        </authorList>
    </citation>
    <scope>NUCLEOTIDE SEQUENCE</scope>
</reference>
<keyword evidence="7" id="KW-1185">Reference proteome</keyword>
<dbReference type="EMBL" id="BQNB010010324">
    <property type="protein sequence ID" value="GJS75717.1"/>
    <property type="molecule type" value="Genomic_DNA"/>
</dbReference>
<dbReference type="Proteomes" id="UP001151760">
    <property type="component" value="Unassembled WGS sequence"/>
</dbReference>
<evidence type="ECO:0000256" key="5">
    <source>
        <dbReference type="SAM" id="Phobius"/>
    </source>
</evidence>
<dbReference type="PANTHER" id="PTHR14110">
    <property type="entry name" value="MITOCHONDRIAL IMPORT INNER MEMBRANE TRANSLOCASE SUBUNIT TIM22"/>
    <property type="match status" value="1"/>
</dbReference>
<evidence type="ECO:0000256" key="2">
    <source>
        <dbReference type="ARBA" id="ARBA00022692"/>
    </source>
</evidence>
<reference evidence="6" key="1">
    <citation type="journal article" date="2022" name="Int. J. Mol. Sci.">
        <title>Draft Genome of Tanacetum Coccineum: Genomic Comparison of Closely Related Tanacetum-Family Plants.</title>
        <authorList>
            <person name="Yamashiro T."/>
            <person name="Shiraishi A."/>
            <person name="Nakayama K."/>
            <person name="Satake H."/>
        </authorList>
    </citation>
    <scope>NUCLEOTIDE SEQUENCE</scope>
</reference>
<gene>
    <name evidence="6" type="ORF">Tco_0725598</name>
</gene>
<keyword evidence="2 5" id="KW-0812">Transmembrane</keyword>
<proteinExistence type="predicted"/>
<keyword evidence="4 5" id="KW-0472">Membrane</keyword>
<comment type="subcellular location">
    <subcellularLocation>
        <location evidence="1">Membrane</location>
        <topology evidence="1">Multi-pass membrane protein</topology>
    </subcellularLocation>
</comment>
<accession>A0ABQ4YFS8</accession>
<evidence type="ECO:0000256" key="3">
    <source>
        <dbReference type="ARBA" id="ARBA00022989"/>
    </source>
</evidence>
<evidence type="ECO:0000256" key="1">
    <source>
        <dbReference type="ARBA" id="ARBA00004141"/>
    </source>
</evidence>
<feature type="transmembrane region" description="Helical" evidence="5">
    <location>
        <begin position="48"/>
        <end position="70"/>
    </location>
</feature>
<dbReference type="InterPro" id="IPR039175">
    <property type="entry name" value="TIM22"/>
</dbReference>
<organism evidence="6 7">
    <name type="scientific">Tanacetum coccineum</name>
    <dbReference type="NCBI Taxonomy" id="301880"/>
    <lineage>
        <taxon>Eukaryota</taxon>
        <taxon>Viridiplantae</taxon>
        <taxon>Streptophyta</taxon>
        <taxon>Embryophyta</taxon>
        <taxon>Tracheophyta</taxon>
        <taxon>Spermatophyta</taxon>
        <taxon>Magnoliopsida</taxon>
        <taxon>eudicotyledons</taxon>
        <taxon>Gunneridae</taxon>
        <taxon>Pentapetalae</taxon>
        <taxon>asterids</taxon>
        <taxon>campanulids</taxon>
        <taxon>Asterales</taxon>
        <taxon>Asteraceae</taxon>
        <taxon>Asteroideae</taxon>
        <taxon>Anthemideae</taxon>
        <taxon>Anthemidinae</taxon>
        <taxon>Tanacetum</taxon>
    </lineage>
</organism>
<evidence type="ECO:0000313" key="6">
    <source>
        <dbReference type="EMBL" id="GJS75717.1"/>
    </source>
</evidence>
<evidence type="ECO:0000256" key="4">
    <source>
        <dbReference type="ARBA" id="ARBA00023136"/>
    </source>
</evidence>
<keyword evidence="3 5" id="KW-1133">Transmembrane helix</keyword>
<name>A0ABQ4YFS8_9ASTR</name>
<evidence type="ECO:0000313" key="7">
    <source>
        <dbReference type="Proteomes" id="UP001151760"/>
    </source>
</evidence>
<protein>
    <submittedName>
        <fullName evidence="6">Chloroplastic import inner membrane translocase subunit HP30-2-like protein</fullName>
    </submittedName>
</protein>
<comment type="caution">
    <text evidence="6">The sequence shown here is derived from an EMBL/GenBank/DDBJ whole genome shotgun (WGS) entry which is preliminary data.</text>
</comment>
<sequence length="239" mass="25807">MNKTNDGRVDIYLRTLTDEATKRKADESEKRRKNRKKWLSKQYLPVEAAVTAVDGAFLGALGGVILSLLYKGVRHAGSSEGAAAIRQEVQMILSSTGGYQPLVQSFILGGVLEHARNFAVLNGVSEGISCVMRRLGGKEDIHAKMVTSFGSGVMLSLVSGMRGPDVISAGVMLALVNGGIFKLREKSSQRKAEEEVLTRSRGMFLSIGFGLDHEAMNFKTGLSAATTRPMLTEIKGVMK</sequence>